<protein>
    <submittedName>
        <fullName evidence="2">Uncharacterized protein</fullName>
    </submittedName>
</protein>
<evidence type="ECO:0000256" key="1">
    <source>
        <dbReference type="SAM" id="MobiDB-lite"/>
    </source>
</evidence>
<sequence>MAAPGGLSRAKRVRRGRWPGDGWGSRAKRVRVFVAPEDIEEFIADARATCPVRRGGTPGTGPSHRERLPDRPEVGRGARVVRR</sequence>
<gene>
    <name evidence="2" type="ORF">GCM10023214_48230</name>
</gene>
<feature type="compositionally biased region" description="Basic and acidic residues" evidence="1">
    <location>
        <begin position="63"/>
        <end position="76"/>
    </location>
</feature>
<feature type="region of interest" description="Disordered" evidence="1">
    <location>
        <begin position="50"/>
        <end position="83"/>
    </location>
</feature>
<accession>A0ABP9R0R6</accession>
<dbReference type="EMBL" id="BAABIB010000089">
    <property type="protein sequence ID" value="GAA5170093.1"/>
    <property type="molecule type" value="Genomic_DNA"/>
</dbReference>
<feature type="region of interest" description="Disordered" evidence="1">
    <location>
        <begin position="1"/>
        <end position="21"/>
    </location>
</feature>
<keyword evidence="3" id="KW-1185">Reference proteome</keyword>
<comment type="caution">
    <text evidence="2">The sequence shown here is derived from an EMBL/GenBank/DDBJ whole genome shotgun (WGS) entry which is preliminary data.</text>
</comment>
<reference evidence="3" key="1">
    <citation type="journal article" date="2019" name="Int. J. Syst. Evol. Microbiol.">
        <title>The Global Catalogue of Microorganisms (GCM) 10K type strain sequencing project: providing services to taxonomists for standard genome sequencing and annotation.</title>
        <authorList>
            <consortium name="The Broad Institute Genomics Platform"/>
            <consortium name="The Broad Institute Genome Sequencing Center for Infectious Disease"/>
            <person name="Wu L."/>
            <person name="Ma J."/>
        </authorList>
    </citation>
    <scope>NUCLEOTIDE SEQUENCE [LARGE SCALE GENOMIC DNA]</scope>
    <source>
        <strain evidence="3">JCM 18054</strain>
    </source>
</reference>
<organism evidence="2 3">
    <name type="scientific">Amycolatopsis dongchuanensis</name>
    <dbReference type="NCBI Taxonomy" id="1070866"/>
    <lineage>
        <taxon>Bacteria</taxon>
        <taxon>Bacillati</taxon>
        <taxon>Actinomycetota</taxon>
        <taxon>Actinomycetes</taxon>
        <taxon>Pseudonocardiales</taxon>
        <taxon>Pseudonocardiaceae</taxon>
        <taxon>Amycolatopsis</taxon>
    </lineage>
</organism>
<evidence type="ECO:0000313" key="3">
    <source>
        <dbReference type="Proteomes" id="UP001500192"/>
    </source>
</evidence>
<evidence type="ECO:0000313" key="2">
    <source>
        <dbReference type="EMBL" id="GAA5170093.1"/>
    </source>
</evidence>
<dbReference type="Proteomes" id="UP001500192">
    <property type="component" value="Unassembled WGS sequence"/>
</dbReference>
<proteinExistence type="predicted"/>
<name>A0ABP9R0R6_9PSEU</name>